<sequence length="134" mass="14943">MTYPNAVLQVPVIECLDRPDSSAGSQLQTPLLVNQYQKPDPWSSDAYKCRLPKGWTSSTTSSSILVQDDTFAVKEPQTTTFMPTAQPLMKSATTSKLFNFTNFNASPKAWNPEIPQHFQPSTIKRVRPPSVLVQ</sequence>
<evidence type="ECO:0000313" key="1">
    <source>
        <dbReference type="EMBL" id="KFM63598.1"/>
    </source>
</evidence>
<proteinExistence type="predicted"/>
<dbReference type="AlphaFoldDB" id="A0A087TEQ9"/>
<reference evidence="1 2" key="1">
    <citation type="submission" date="2013-11" db="EMBL/GenBank/DDBJ databases">
        <title>Genome sequencing of Stegodyphus mimosarum.</title>
        <authorList>
            <person name="Bechsgaard J."/>
        </authorList>
    </citation>
    <scope>NUCLEOTIDE SEQUENCE [LARGE SCALE GENOMIC DNA]</scope>
</reference>
<accession>A0A087TEQ9</accession>
<name>A0A087TEQ9_STEMI</name>
<dbReference type="Proteomes" id="UP000054359">
    <property type="component" value="Unassembled WGS sequence"/>
</dbReference>
<keyword evidence="2" id="KW-1185">Reference proteome</keyword>
<evidence type="ECO:0000313" key="2">
    <source>
        <dbReference type="Proteomes" id="UP000054359"/>
    </source>
</evidence>
<dbReference type="OrthoDB" id="300641at2759"/>
<dbReference type="EMBL" id="KK114878">
    <property type="protein sequence ID" value="KFM63598.1"/>
    <property type="molecule type" value="Genomic_DNA"/>
</dbReference>
<feature type="non-terminal residue" evidence="1">
    <location>
        <position position="134"/>
    </location>
</feature>
<protein>
    <submittedName>
        <fullName evidence="1">Uncharacterized protein</fullName>
    </submittedName>
</protein>
<gene>
    <name evidence="1" type="ORF">X975_07391</name>
</gene>
<organism evidence="1 2">
    <name type="scientific">Stegodyphus mimosarum</name>
    <name type="common">African social velvet spider</name>
    <dbReference type="NCBI Taxonomy" id="407821"/>
    <lineage>
        <taxon>Eukaryota</taxon>
        <taxon>Metazoa</taxon>
        <taxon>Ecdysozoa</taxon>
        <taxon>Arthropoda</taxon>
        <taxon>Chelicerata</taxon>
        <taxon>Arachnida</taxon>
        <taxon>Araneae</taxon>
        <taxon>Araneomorphae</taxon>
        <taxon>Entelegynae</taxon>
        <taxon>Eresoidea</taxon>
        <taxon>Eresidae</taxon>
        <taxon>Stegodyphus</taxon>
    </lineage>
</organism>